<feature type="domain" description="SSD" evidence="8">
    <location>
        <begin position="221"/>
        <end position="347"/>
    </location>
</feature>
<dbReference type="InterPro" id="IPR023908">
    <property type="entry name" value="xxxLxxG_rpt"/>
</dbReference>
<dbReference type="PROSITE" id="PS50156">
    <property type="entry name" value="SSD"/>
    <property type="match status" value="1"/>
</dbReference>
<dbReference type="EMBL" id="PECL01000006">
    <property type="protein sequence ID" value="TEA07968.1"/>
    <property type="molecule type" value="Genomic_DNA"/>
</dbReference>
<feature type="transmembrane region" description="Helical" evidence="7">
    <location>
        <begin position="325"/>
        <end position="348"/>
    </location>
</feature>
<accession>A0A4R8SXA9</accession>
<sequence>MSHGRSTAFARLGSLVVRHGVWVLLGWLLVAGTVNIAFPQLETVVRQQSISVLPHKSTGIQTLSRMADAFDENGIQTVVTVAMGDKDGLGPSQSDLYRRLLDSLHAHPEYFLAVQDLLSNKDTRAQAVSEDGQAWYVMVGLRGAIGSPEAAESLQRAKQITADTFTGSTVTAHVTGPVASLGDTFEAAHSDLAKISLATGVLIAVILLLVYRSLMTASLPLFVIGVSFAVTRGAVSGLGLVGLPISQNAVSFMTAVLLGAGTDYSVFVISRYHEGLRKGLSPAAAVDTALAYTGKVIAASAATVAVTFAIMAFNDLEALSTTGPVCAIAVVVGFAASVTLLPPLLVFAAKHGKGLQRKDITTRHWARVGILAARKPIPTLAASAALLVLLASCAGLVRLSYNDRDNQPVDTDSNLGYALLDQHFPKNLITPQQLLIQSPKDLRNAQSLGDLEQMAQRISQLPGVTAIRGITRPTGVKLQDATLAGQTGKIAEGIDSSLGQVNQNRGQLTELTQGADQLAAGLRQLRDALGAAMPVLTELSSVTDQYQVLVSKLGEAKPAVDRLTSLGPAFDSGIEAVRRAAGAVTPVNDALRATELCTSDPQCARVQENLQALISLQENGFLDGLVSFRDTLVSATGATKLSDLSSALSTSMNRAGKGLNLQTNGGLIAQVKQMVAGINALSDGASQLAGGVHALVDKNLEMAEGMGQIAATLKMMNTEASSPTLSGFYLPQNTFDNTDFKTMAKFFVAKDGKSVRYIIESRLDPYSADGMNLARQVKAVAQQSLPNTSIADADVGVTGFASIYDDLKTTFTADFTRVIVVTVAIVGLILVVLLRSLLAPLYLMATVTLTYLSSLGLAVLVFQILLGKEIFWAVPAMAFIILVAVGADYNMLLISRLREESATNIRVGVIRTVKHTGSVITSAGLIFAASMFGLMSSNLLTITQIGFVIGCGLLLDTFVVRTLTVPAIAVLLGKANWWPAKQQ</sequence>
<evidence type="ECO:0000313" key="9">
    <source>
        <dbReference type="EMBL" id="TEA07968.1"/>
    </source>
</evidence>
<dbReference type="RefSeq" id="WP_191988239.1">
    <property type="nucleotide sequence ID" value="NZ_PECL01000006.1"/>
</dbReference>
<protein>
    <submittedName>
        <fullName evidence="9">Membrane transport protein mmpL8</fullName>
    </submittedName>
</protein>
<dbReference type="Proteomes" id="UP000294604">
    <property type="component" value="Unassembled WGS sequence"/>
</dbReference>
<keyword evidence="5 7" id="KW-1133">Transmembrane helix</keyword>
<feature type="transmembrane region" description="Helical" evidence="7">
    <location>
        <begin position="915"/>
        <end position="935"/>
    </location>
</feature>
<comment type="similarity">
    <text evidence="2">Belongs to the resistance-nodulation-cell division (RND) (TC 2.A.6) family. MmpL subfamily.</text>
</comment>
<keyword evidence="4 7" id="KW-0812">Transmembrane</keyword>
<dbReference type="InterPro" id="IPR000731">
    <property type="entry name" value="SSD"/>
</dbReference>
<dbReference type="GO" id="GO:0005886">
    <property type="term" value="C:plasma membrane"/>
    <property type="evidence" value="ECO:0007669"/>
    <property type="project" value="UniProtKB-SubCell"/>
</dbReference>
<reference evidence="9 10" key="1">
    <citation type="journal article" date="2019" name="Sci. Rep.">
        <title>Extended insight into the Mycobacterium chelonae-abscessus complex through whole genome sequencing of Mycobacterium salmoniphilum outbreak and Mycobacterium salmoniphilum-like strains.</title>
        <authorList>
            <person name="Behra P.R.K."/>
            <person name="Das S."/>
            <person name="Pettersson B.M.F."/>
            <person name="Shirreff L."/>
            <person name="DuCote T."/>
            <person name="Jacobsson K.G."/>
            <person name="Ennis D.G."/>
            <person name="Kirsebom L.A."/>
        </authorList>
    </citation>
    <scope>NUCLEOTIDE SEQUENCE [LARGE SCALE GENOMIC DNA]</scope>
    <source>
        <strain evidence="9 10">CCUG 60884</strain>
    </source>
</reference>
<feature type="transmembrane region" description="Helical" evidence="7">
    <location>
        <begin position="841"/>
        <end position="864"/>
    </location>
</feature>
<dbReference type="PANTHER" id="PTHR33406:SF6">
    <property type="entry name" value="MEMBRANE PROTEIN YDGH-RELATED"/>
    <property type="match status" value="1"/>
</dbReference>
<evidence type="ECO:0000256" key="1">
    <source>
        <dbReference type="ARBA" id="ARBA00004651"/>
    </source>
</evidence>
<feature type="transmembrane region" description="Helical" evidence="7">
    <location>
        <begin position="290"/>
        <end position="313"/>
    </location>
</feature>
<dbReference type="NCBIfam" id="TIGR03057">
    <property type="entry name" value="xxxLxxG_by_4"/>
    <property type="match status" value="1"/>
</dbReference>
<evidence type="ECO:0000259" key="8">
    <source>
        <dbReference type="PROSITE" id="PS50156"/>
    </source>
</evidence>
<proteinExistence type="inferred from homology"/>
<dbReference type="Gene3D" id="1.20.1640.10">
    <property type="entry name" value="Multidrug efflux transporter AcrB transmembrane domain"/>
    <property type="match status" value="2"/>
</dbReference>
<gene>
    <name evidence="9" type="primary">mmpL8_1</name>
    <name evidence="9" type="ORF">CCUG60884_00446</name>
</gene>
<evidence type="ECO:0000256" key="6">
    <source>
        <dbReference type="ARBA" id="ARBA00023136"/>
    </source>
</evidence>
<name>A0A4R8SXA9_9MYCO</name>
<dbReference type="InterPro" id="IPR004869">
    <property type="entry name" value="MMPL_dom"/>
</dbReference>
<dbReference type="Pfam" id="PF03176">
    <property type="entry name" value="MMPL"/>
    <property type="match status" value="2"/>
</dbReference>
<evidence type="ECO:0000256" key="4">
    <source>
        <dbReference type="ARBA" id="ARBA00022692"/>
    </source>
</evidence>
<feature type="transmembrane region" description="Helical" evidence="7">
    <location>
        <begin position="21"/>
        <end position="38"/>
    </location>
</feature>
<comment type="subcellular location">
    <subcellularLocation>
        <location evidence="1">Cell membrane</location>
        <topology evidence="1">Multi-pass membrane protein</topology>
    </subcellularLocation>
</comment>
<keyword evidence="6 7" id="KW-0472">Membrane</keyword>
<feature type="transmembrane region" description="Helical" evidence="7">
    <location>
        <begin position="870"/>
        <end position="894"/>
    </location>
</feature>
<dbReference type="AlphaFoldDB" id="A0A4R8SXA9"/>
<feature type="transmembrane region" description="Helical" evidence="7">
    <location>
        <begin position="815"/>
        <end position="834"/>
    </location>
</feature>
<evidence type="ECO:0000313" key="10">
    <source>
        <dbReference type="Proteomes" id="UP000294604"/>
    </source>
</evidence>
<feature type="transmembrane region" description="Helical" evidence="7">
    <location>
        <begin position="380"/>
        <end position="401"/>
    </location>
</feature>
<evidence type="ECO:0000256" key="5">
    <source>
        <dbReference type="ARBA" id="ARBA00022989"/>
    </source>
</evidence>
<evidence type="ECO:0000256" key="7">
    <source>
        <dbReference type="SAM" id="Phobius"/>
    </source>
</evidence>
<comment type="caution">
    <text evidence="9">The sequence shown here is derived from an EMBL/GenBank/DDBJ whole genome shotgun (WGS) entry which is preliminary data.</text>
</comment>
<evidence type="ECO:0000256" key="2">
    <source>
        <dbReference type="ARBA" id="ARBA00010157"/>
    </source>
</evidence>
<evidence type="ECO:0000256" key="3">
    <source>
        <dbReference type="ARBA" id="ARBA00022475"/>
    </source>
</evidence>
<feature type="transmembrane region" description="Helical" evidence="7">
    <location>
        <begin position="947"/>
        <end position="972"/>
    </location>
</feature>
<organism evidence="9 10">
    <name type="scientific">Mycobacteroides salmoniphilum</name>
    <dbReference type="NCBI Taxonomy" id="404941"/>
    <lineage>
        <taxon>Bacteria</taxon>
        <taxon>Bacillati</taxon>
        <taxon>Actinomycetota</taxon>
        <taxon>Actinomycetes</taxon>
        <taxon>Mycobacteriales</taxon>
        <taxon>Mycobacteriaceae</taxon>
        <taxon>Mycobacteroides</taxon>
    </lineage>
</organism>
<dbReference type="InterPro" id="IPR050545">
    <property type="entry name" value="Mycobact_MmpL"/>
</dbReference>
<feature type="transmembrane region" description="Helical" evidence="7">
    <location>
        <begin position="249"/>
        <end position="269"/>
    </location>
</feature>
<dbReference type="PANTHER" id="PTHR33406">
    <property type="entry name" value="MEMBRANE PROTEIN MJ1562-RELATED"/>
    <property type="match status" value="1"/>
</dbReference>
<keyword evidence="3" id="KW-1003">Cell membrane</keyword>
<dbReference type="SUPFAM" id="SSF82866">
    <property type="entry name" value="Multidrug efflux transporter AcrB transmembrane domain"/>
    <property type="match status" value="2"/>
</dbReference>